<dbReference type="RefSeq" id="WP_089358507.1">
    <property type="nucleotide sequence ID" value="NZ_FZOG01000001.1"/>
</dbReference>
<dbReference type="SUPFAM" id="SSF101386">
    <property type="entry name" value="all-alpha NTP pyrophosphatases"/>
    <property type="match status" value="1"/>
</dbReference>
<dbReference type="EMBL" id="FZOG01000001">
    <property type="protein sequence ID" value="SNR79116.1"/>
    <property type="molecule type" value="Genomic_DNA"/>
</dbReference>
<dbReference type="Proteomes" id="UP000242915">
    <property type="component" value="Unassembled WGS sequence"/>
</dbReference>
<organism evidence="1 2">
    <name type="scientific">Pseudomonas segetis</name>
    <dbReference type="NCBI Taxonomy" id="298908"/>
    <lineage>
        <taxon>Bacteria</taxon>
        <taxon>Pseudomonadati</taxon>
        <taxon>Pseudomonadota</taxon>
        <taxon>Gammaproteobacteria</taxon>
        <taxon>Pseudomonadales</taxon>
        <taxon>Pseudomonadaceae</taxon>
        <taxon>Pseudomonas</taxon>
    </lineage>
</organism>
<reference evidence="2" key="1">
    <citation type="submission" date="2017-06" db="EMBL/GenBank/DDBJ databases">
        <authorList>
            <person name="Varghese N."/>
            <person name="Submissions S."/>
        </authorList>
    </citation>
    <scope>NUCLEOTIDE SEQUENCE [LARGE SCALE GENOMIC DNA]</scope>
    <source>
        <strain evidence="2">CIP 108523</strain>
    </source>
</reference>
<name>A0A238Z6T6_9PSED</name>
<dbReference type="CDD" id="cd11527">
    <property type="entry name" value="NTP-PPase_dUTPase"/>
    <property type="match status" value="1"/>
</dbReference>
<dbReference type="Gene3D" id="1.10.4010.10">
    <property type="entry name" value="Type II deoxyuridine triphosphatase"/>
    <property type="match status" value="1"/>
</dbReference>
<dbReference type="InterPro" id="IPR014871">
    <property type="entry name" value="dUTPase/dCTP_pyrophosphatase"/>
</dbReference>
<gene>
    <name evidence="1" type="ORF">SAMN05216255_0199</name>
</gene>
<dbReference type="AlphaFoldDB" id="A0A238Z6T6"/>
<evidence type="ECO:0000313" key="1">
    <source>
        <dbReference type="EMBL" id="SNR79116.1"/>
    </source>
</evidence>
<proteinExistence type="predicted"/>
<dbReference type="Pfam" id="PF08761">
    <property type="entry name" value="dUTPase_2"/>
    <property type="match status" value="1"/>
</dbReference>
<protein>
    <submittedName>
        <fullName evidence="1">Dimeric dUTPase, all-alpha-NTP-PPase (MazG) superfamily</fullName>
    </submittedName>
</protein>
<keyword evidence="2" id="KW-1185">Reference proteome</keyword>
<accession>A0A238Z6T6</accession>
<sequence>MTYQDSLKPANLKTMLTLQDELNRVIDPNWVSAKQPFLRAAFVEAAEALDHHGWKWWKNQSPDVYQLQIELIDILHFYLSDALVESNANLDLSIKKISTELQITNIIFDEVEYKLGKLDILQLLELLGAMAACRRRSFAVLDQLMKRCSLRWHDVFLHYVSKNILNLFRQANGYRDGSYIKIWDGEEDNVWLERIVKNISPEEPDYPTRLRQKLTEKYLKIKSGSSS</sequence>
<evidence type="ECO:0000313" key="2">
    <source>
        <dbReference type="Proteomes" id="UP000242915"/>
    </source>
</evidence>